<dbReference type="PANTHER" id="PTHR30040:SF2">
    <property type="entry name" value="FAD:PROTEIN FMN TRANSFERASE"/>
    <property type="match status" value="1"/>
</dbReference>
<protein>
    <recommendedName>
        <fullName evidence="3">FAD:protein FMN transferase</fullName>
        <ecNumber evidence="2">2.7.1.180</ecNumber>
    </recommendedName>
    <alternativeName>
        <fullName evidence="9">Flavin transferase</fullName>
    </alternativeName>
</protein>
<dbReference type="GO" id="GO:0046872">
    <property type="term" value="F:metal ion binding"/>
    <property type="evidence" value="ECO:0007669"/>
    <property type="project" value="UniProtKB-KW"/>
</dbReference>
<evidence type="ECO:0000256" key="5">
    <source>
        <dbReference type="ARBA" id="ARBA00022679"/>
    </source>
</evidence>
<evidence type="ECO:0000256" key="6">
    <source>
        <dbReference type="ARBA" id="ARBA00022723"/>
    </source>
</evidence>
<evidence type="ECO:0000256" key="8">
    <source>
        <dbReference type="ARBA" id="ARBA00022842"/>
    </source>
</evidence>
<dbReference type="EMBL" id="AJWZ01002627">
    <property type="protein sequence ID" value="EKC70452.1"/>
    <property type="molecule type" value="Genomic_DNA"/>
</dbReference>
<dbReference type="SUPFAM" id="SSF143631">
    <property type="entry name" value="ApbE-like"/>
    <property type="match status" value="1"/>
</dbReference>
<evidence type="ECO:0000256" key="4">
    <source>
        <dbReference type="ARBA" id="ARBA00022630"/>
    </source>
</evidence>
<dbReference type="Pfam" id="PF02424">
    <property type="entry name" value="ApbE"/>
    <property type="match status" value="1"/>
</dbReference>
<comment type="catalytic activity">
    <reaction evidence="10">
        <text>L-threonyl-[protein] + FAD = FMN-L-threonyl-[protein] + AMP + H(+)</text>
        <dbReference type="Rhea" id="RHEA:36847"/>
        <dbReference type="Rhea" id="RHEA-COMP:11060"/>
        <dbReference type="Rhea" id="RHEA-COMP:11061"/>
        <dbReference type="ChEBI" id="CHEBI:15378"/>
        <dbReference type="ChEBI" id="CHEBI:30013"/>
        <dbReference type="ChEBI" id="CHEBI:57692"/>
        <dbReference type="ChEBI" id="CHEBI:74257"/>
        <dbReference type="ChEBI" id="CHEBI:456215"/>
        <dbReference type="EC" id="2.7.1.180"/>
    </reaction>
</comment>
<comment type="cofactor">
    <cofactor evidence="1">
        <name>Mg(2+)</name>
        <dbReference type="ChEBI" id="CHEBI:18420"/>
    </cofactor>
</comment>
<keyword evidence="7" id="KW-0274">FAD</keyword>
<dbReference type="InterPro" id="IPR024932">
    <property type="entry name" value="ApbE"/>
</dbReference>
<dbReference type="Gene3D" id="3.10.520.10">
    <property type="entry name" value="ApbE-like domains"/>
    <property type="match status" value="1"/>
</dbReference>
<sequence length="170" mass="18678">MAESISKETNGAFDITVAPMVNLWGFGFKQGVPPTKAKIDSIKTLVGYEKVALEKGRIIKQNPKIMLDCSAIAKGYGSDIVARFLKKKGISNFMVEIGGEIVVNGVSEKQVPWHIGINKPTDDSTNTSQEIQDVLDITDIAMATSGNYRNFYYKNGKKYAHTIDPKTGYP</sequence>
<evidence type="ECO:0000256" key="10">
    <source>
        <dbReference type="ARBA" id="ARBA00048540"/>
    </source>
</evidence>
<evidence type="ECO:0000256" key="2">
    <source>
        <dbReference type="ARBA" id="ARBA00011955"/>
    </source>
</evidence>
<feature type="non-terminal residue" evidence="11">
    <location>
        <position position="170"/>
    </location>
</feature>
<dbReference type="PANTHER" id="PTHR30040">
    <property type="entry name" value="THIAMINE BIOSYNTHESIS LIPOPROTEIN APBE"/>
    <property type="match status" value="1"/>
</dbReference>
<dbReference type="GO" id="GO:0016740">
    <property type="term" value="F:transferase activity"/>
    <property type="evidence" value="ECO:0007669"/>
    <property type="project" value="UniProtKB-KW"/>
</dbReference>
<organism evidence="11">
    <name type="scientific">human gut metagenome</name>
    <dbReference type="NCBI Taxonomy" id="408170"/>
    <lineage>
        <taxon>unclassified sequences</taxon>
        <taxon>metagenomes</taxon>
        <taxon>organismal metagenomes</taxon>
    </lineage>
</organism>
<reference evidence="11" key="1">
    <citation type="journal article" date="2013" name="Environ. Microbiol.">
        <title>Microbiota from the distal guts of lean and obese adolescents exhibit partial functional redundancy besides clear differences in community structure.</title>
        <authorList>
            <person name="Ferrer M."/>
            <person name="Ruiz A."/>
            <person name="Lanza F."/>
            <person name="Haange S.B."/>
            <person name="Oberbach A."/>
            <person name="Till H."/>
            <person name="Bargiela R."/>
            <person name="Campoy C."/>
            <person name="Segura M.T."/>
            <person name="Richter M."/>
            <person name="von Bergen M."/>
            <person name="Seifert J."/>
            <person name="Suarez A."/>
        </authorList>
    </citation>
    <scope>NUCLEOTIDE SEQUENCE</scope>
</reference>
<keyword evidence="6" id="KW-0479">Metal-binding</keyword>
<evidence type="ECO:0000313" key="11">
    <source>
        <dbReference type="EMBL" id="EKC70452.1"/>
    </source>
</evidence>
<keyword evidence="5" id="KW-0808">Transferase</keyword>
<evidence type="ECO:0000256" key="1">
    <source>
        <dbReference type="ARBA" id="ARBA00001946"/>
    </source>
</evidence>
<proteinExistence type="predicted"/>
<dbReference type="InterPro" id="IPR003374">
    <property type="entry name" value="ApbE-like_sf"/>
</dbReference>
<dbReference type="EC" id="2.7.1.180" evidence="2"/>
<dbReference type="AlphaFoldDB" id="K1TBC8"/>
<keyword evidence="4" id="KW-0285">Flavoprotein</keyword>
<gene>
    <name evidence="11" type="ORF">OBE_03885</name>
</gene>
<keyword evidence="8" id="KW-0460">Magnesium</keyword>
<name>K1TBC8_9ZZZZ</name>
<comment type="caution">
    <text evidence="11">The sequence shown here is derived from an EMBL/GenBank/DDBJ whole genome shotgun (WGS) entry which is preliminary data.</text>
</comment>
<accession>K1TBC8</accession>
<keyword evidence="11" id="KW-0449">Lipoprotein</keyword>
<evidence type="ECO:0000256" key="7">
    <source>
        <dbReference type="ARBA" id="ARBA00022827"/>
    </source>
</evidence>
<evidence type="ECO:0000256" key="9">
    <source>
        <dbReference type="ARBA" id="ARBA00031306"/>
    </source>
</evidence>
<evidence type="ECO:0000256" key="3">
    <source>
        <dbReference type="ARBA" id="ARBA00016337"/>
    </source>
</evidence>